<proteinExistence type="predicted"/>
<dbReference type="CDD" id="cd20298">
    <property type="entry name" value="cupin_UAH"/>
    <property type="match status" value="1"/>
</dbReference>
<evidence type="ECO:0000256" key="3">
    <source>
        <dbReference type="ARBA" id="ARBA00023239"/>
    </source>
</evidence>
<keyword evidence="2" id="KW-0659">Purine metabolism</keyword>
<dbReference type="GO" id="GO:0006144">
    <property type="term" value="P:purine nucleobase metabolic process"/>
    <property type="evidence" value="ECO:0007669"/>
    <property type="project" value="UniProtKB-KW"/>
</dbReference>
<organism evidence="5 6">
    <name type="scientific">Acinetobacter amyesii</name>
    <dbReference type="NCBI Taxonomy" id="2942470"/>
    <lineage>
        <taxon>Bacteria</taxon>
        <taxon>Pseudomonadati</taxon>
        <taxon>Pseudomonadota</taxon>
        <taxon>Gammaproteobacteria</taxon>
        <taxon>Moraxellales</taxon>
        <taxon>Moraxellaceae</taxon>
        <taxon>Acinetobacter</taxon>
    </lineage>
</organism>
<dbReference type="EMBL" id="MVKX01000007">
    <property type="protein sequence ID" value="OOV81187.1"/>
    <property type="molecule type" value="Genomic_DNA"/>
</dbReference>
<protein>
    <submittedName>
        <fullName evidence="5">Ureidoglycolate hydrolase</fullName>
    </submittedName>
</protein>
<reference evidence="5 6" key="1">
    <citation type="submission" date="2017-02" db="EMBL/GenBank/DDBJ databases">
        <title>Acinetobacter sp. ANC 4945, whole genome shotgun sequencing project.</title>
        <authorList>
            <person name="Radolfova-Krizova L."/>
            <person name="Al Atrouni A."/>
            <person name="Nemec A."/>
        </authorList>
    </citation>
    <scope>NUCLEOTIDE SEQUENCE [LARGE SCALE GENOMIC DNA]</scope>
    <source>
        <strain evidence="5 6">ANC 4945</strain>
    </source>
</reference>
<dbReference type="GO" id="GO:0000256">
    <property type="term" value="P:allantoin catabolic process"/>
    <property type="evidence" value="ECO:0007669"/>
    <property type="project" value="InterPro"/>
</dbReference>
<dbReference type="RefSeq" id="WP_078190748.1">
    <property type="nucleotide sequence ID" value="NZ_JAMCOZ010000009.1"/>
</dbReference>
<dbReference type="NCBIfam" id="NF002949">
    <property type="entry name" value="PRK03606.1-2"/>
    <property type="match status" value="1"/>
</dbReference>
<dbReference type="AlphaFoldDB" id="A0A1T1GUR5"/>
<dbReference type="SUPFAM" id="SSF51182">
    <property type="entry name" value="RmlC-like cupins"/>
    <property type="match status" value="1"/>
</dbReference>
<gene>
    <name evidence="5" type="ORF">B1202_11540</name>
</gene>
<evidence type="ECO:0000313" key="6">
    <source>
        <dbReference type="Proteomes" id="UP000191160"/>
    </source>
</evidence>
<dbReference type="InterPro" id="IPR024060">
    <property type="entry name" value="Ureidoglycolate_lyase_dom_sf"/>
</dbReference>
<keyword evidence="3" id="KW-0456">Lyase</keyword>
<dbReference type="PANTHER" id="PTHR21221:SF1">
    <property type="entry name" value="UREIDOGLYCOLATE LYASE"/>
    <property type="match status" value="1"/>
</dbReference>
<dbReference type="Pfam" id="PF04115">
    <property type="entry name" value="Ureidogly_lyase"/>
    <property type="match status" value="1"/>
</dbReference>
<name>A0A1T1GUR5_9GAMM</name>
<dbReference type="PIRSF" id="PIRSF017306">
    <property type="entry name" value="Ureidogly_hydro"/>
    <property type="match status" value="1"/>
</dbReference>
<evidence type="ECO:0000256" key="4">
    <source>
        <dbReference type="ARBA" id="ARBA00047684"/>
    </source>
</evidence>
<comment type="subunit">
    <text evidence="1">Homodimer.</text>
</comment>
<evidence type="ECO:0000256" key="1">
    <source>
        <dbReference type="ARBA" id="ARBA00011738"/>
    </source>
</evidence>
<comment type="caution">
    <text evidence="5">The sequence shown here is derived from an EMBL/GenBank/DDBJ whole genome shotgun (WGS) entry which is preliminary data.</text>
</comment>
<keyword evidence="6" id="KW-1185">Reference proteome</keyword>
<dbReference type="InterPro" id="IPR011051">
    <property type="entry name" value="RmlC_Cupin_sf"/>
</dbReference>
<dbReference type="InterPro" id="IPR047233">
    <property type="entry name" value="UAH_cupin"/>
</dbReference>
<keyword evidence="5" id="KW-0378">Hydrolase</keyword>
<comment type="catalytic activity">
    <reaction evidence="4">
        <text>(S)-ureidoglycolate = urea + glyoxylate</text>
        <dbReference type="Rhea" id="RHEA:11304"/>
        <dbReference type="ChEBI" id="CHEBI:16199"/>
        <dbReference type="ChEBI" id="CHEBI:36655"/>
        <dbReference type="ChEBI" id="CHEBI:57296"/>
        <dbReference type="EC" id="4.3.2.3"/>
    </reaction>
</comment>
<dbReference type="InterPro" id="IPR007247">
    <property type="entry name" value="Ureidogly_lyase"/>
</dbReference>
<accession>A0A1T1GUR5</accession>
<sequence>MTHSIKIQALSIEGFAPFGEVICTTGHDFFHINDAHTERYHALVETEISGDAVAGISIFRNIKTTELPFTISMLERHPNGSQAFIPMQAQAFLVVVAPALDDHSPDLTQLCAFITDGSQGVNYRAGTWHHPLLTLEAPSSFAVIDRIGIGHNCDVFQFPTPIYISN</sequence>
<evidence type="ECO:0000313" key="5">
    <source>
        <dbReference type="EMBL" id="OOV81187.1"/>
    </source>
</evidence>
<dbReference type="GO" id="GO:0004848">
    <property type="term" value="F:ureidoglycolate hydrolase activity"/>
    <property type="evidence" value="ECO:0007669"/>
    <property type="project" value="InterPro"/>
</dbReference>
<dbReference type="GO" id="GO:0050385">
    <property type="term" value="F:ureidoglycolate lyase activity"/>
    <property type="evidence" value="ECO:0007669"/>
    <property type="project" value="UniProtKB-EC"/>
</dbReference>
<evidence type="ECO:0000256" key="2">
    <source>
        <dbReference type="ARBA" id="ARBA00022631"/>
    </source>
</evidence>
<dbReference type="PANTHER" id="PTHR21221">
    <property type="entry name" value="UREIDOGLYCOLATE HYDROLASE"/>
    <property type="match status" value="1"/>
</dbReference>
<dbReference type="Gene3D" id="2.60.120.480">
    <property type="entry name" value="Ureidoglycolate hydrolase"/>
    <property type="match status" value="1"/>
</dbReference>
<dbReference type="Proteomes" id="UP000191160">
    <property type="component" value="Unassembled WGS sequence"/>
</dbReference>